<sequence>MQTRTSLLGPTDGMLSLVDAKISRQTGMRQAEGSEYRKRRSLFCLLFFLVVGKDGSRAQCRAIILVKWPAVVIPGRSLRPAEGPFHLPAIDATLSHRIASYAHERADFEGLQTCAHEEE</sequence>
<proteinExistence type="predicted"/>
<keyword evidence="2" id="KW-1185">Reference proteome</keyword>
<accession>A0A2R6XUX7</accession>
<name>A0A2R6XUX7_MARPO</name>
<protein>
    <submittedName>
        <fullName evidence="1">Uncharacterized protein</fullName>
    </submittedName>
</protein>
<evidence type="ECO:0000313" key="2">
    <source>
        <dbReference type="Proteomes" id="UP000244005"/>
    </source>
</evidence>
<dbReference type="AlphaFoldDB" id="A0A2R6XUX7"/>
<dbReference type="Proteomes" id="UP000244005">
    <property type="component" value="Unassembled WGS sequence"/>
</dbReference>
<reference evidence="2" key="1">
    <citation type="journal article" date="2017" name="Cell">
        <title>Insights into land plant evolution garnered from the Marchantia polymorpha genome.</title>
        <authorList>
            <person name="Bowman J.L."/>
            <person name="Kohchi T."/>
            <person name="Yamato K.T."/>
            <person name="Jenkins J."/>
            <person name="Shu S."/>
            <person name="Ishizaki K."/>
            <person name="Yamaoka S."/>
            <person name="Nishihama R."/>
            <person name="Nakamura Y."/>
            <person name="Berger F."/>
            <person name="Adam C."/>
            <person name="Aki S.S."/>
            <person name="Althoff F."/>
            <person name="Araki T."/>
            <person name="Arteaga-Vazquez M.A."/>
            <person name="Balasubrmanian S."/>
            <person name="Barry K."/>
            <person name="Bauer D."/>
            <person name="Boehm C.R."/>
            <person name="Briginshaw L."/>
            <person name="Caballero-Perez J."/>
            <person name="Catarino B."/>
            <person name="Chen F."/>
            <person name="Chiyoda S."/>
            <person name="Chovatia M."/>
            <person name="Davies K.M."/>
            <person name="Delmans M."/>
            <person name="Demura T."/>
            <person name="Dierschke T."/>
            <person name="Dolan L."/>
            <person name="Dorantes-Acosta A.E."/>
            <person name="Eklund D.M."/>
            <person name="Florent S.N."/>
            <person name="Flores-Sandoval E."/>
            <person name="Fujiyama A."/>
            <person name="Fukuzawa H."/>
            <person name="Galik B."/>
            <person name="Grimanelli D."/>
            <person name="Grimwood J."/>
            <person name="Grossniklaus U."/>
            <person name="Hamada T."/>
            <person name="Haseloff J."/>
            <person name="Hetherington A.J."/>
            <person name="Higo A."/>
            <person name="Hirakawa Y."/>
            <person name="Hundley H.N."/>
            <person name="Ikeda Y."/>
            <person name="Inoue K."/>
            <person name="Inoue S.I."/>
            <person name="Ishida S."/>
            <person name="Jia Q."/>
            <person name="Kakita M."/>
            <person name="Kanazawa T."/>
            <person name="Kawai Y."/>
            <person name="Kawashima T."/>
            <person name="Kennedy M."/>
            <person name="Kinose K."/>
            <person name="Kinoshita T."/>
            <person name="Kohara Y."/>
            <person name="Koide E."/>
            <person name="Komatsu K."/>
            <person name="Kopischke S."/>
            <person name="Kubo M."/>
            <person name="Kyozuka J."/>
            <person name="Lagercrantz U."/>
            <person name="Lin S.S."/>
            <person name="Lindquist E."/>
            <person name="Lipzen A.M."/>
            <person name="Lu C.W."/>
            <person name="De Luna E."/>
            <person name="Martienssen R.A."/>
            <person name="Minamino N."/>
            <person name="Mizutani M."/>
            <person name="Mizutani M."/>
            <person name="Mochizuki N."/>
            <person name="Monte I."/>
            <person name="Mosher R."/>
            <person name="Nagasaki H."/>
            <person name="Nakagami H."/>
            <person name="Naramoto S."/>
            <person name="Nishitani K."/>
            <person name="Ohtani M."/>
            <person name="Okamoto T."/>
            <person name="Okumura M."/>
            <person name="Phillips J."/>
            <person name="Pollak B."/>
            <person name="Reinders A."/>
            <person name="Rovekamp M."/>
            <person name="Sano R."/>
            <person name="Sawa S."/>
            <person name="Schmid M.W."/>
            <person name="Shirakawa M."/>
            <person name="Solano R."/>
            <person name="Spunde A."/>
            <person name="Suetsugu N."/>
            <person name="Sugano S."/>
            <person name="Sugiyama A."/>
            <person name="Sun R."/>
            <person name="Suzuki Y."/>
            <person name="Takenaka M."/>
            <person name="Takezawa D."/>
            <person name="Tomogane H."/>
            <person name="Tsuzuki M."/>
            <person name="Ueda T."/>
            <person name="Umeda M."/>
            <person name="Ward J.M."/>
            <person name="Watanabe Y."/>
            <person name="Yazaki K."/>
            <person name="Yokoyama R."/>
            <person name="Yoshitake Y."/>
            <person name="Yotsui I."/>
            <person name="Zachgo S."/>
            <person name="Schmutz J."/>
        </authorList>
    </citation>
    <scope>NUCLEOTIDE SEQUENCE [LARGE SCALE GENOMIC DNA]</scope>
    <source>
        <strain evidence="2">Tak-1</strain>
    </source>
</reference>
<gene>
    <name evidence="1" type="ORF">MARPO_0002s0329</name>
</gene>
<dbReference type="EMBL" id="KZ772674">
    <property type="protein sequence ID" value="PTQ49894.1"/>
    <property type="molecule type" value="Genomic_DNA"/>
</dbReference>
<dbReference type="Gramene" id="Mp1g25430.1">
    <property type="protein sequence ID" value="Mp1g25430.1.cds1"/>
    <property type="gene ID" value="Mp1g25430"/>
</dbReference>
<evidence type="ECO:0000313" key="1">
    <source>
        <dbReference type="EMBL" id="PTQ49894.1"/>
    </source>
</evidence>
<organism evidence="1 2">
    <name type="scientific">Marchantia polymorpha</name>
    <name type="common">Common liverwort</name>
    <name type="synonym">Marchantia aquatica</name>
    <dbReference type="NCBI Taxonomy" id="3197"/>
    <lineage>
        <taxon>Eukaryota</taxon>
        <taxon>Viridiplantae</taxon>
        <taxon>Streptophyta</taxon>
        <taxon>Embryophyta</taxon>
        <taxon>Marchantiophyta</taxon>
        <taxon>Marchantiopsida</taxon>
        <taxon>Marchantiidae</taxon>
        <taxon>Marchantiales</taxon>
        <taxon>Marchantiaceae</taxon>
        <taxon>Marchantia</taxon>
    </lineage>
</organism>